<dbReference type="GO" id="GO:0003779">
    <property type="term" value="F:actin binding"/>
    <property type="evidence" value="ECO:0007669"/>
    <property type="project" value="InterPro"/>
</dbReference>
<evidence type="ECO:0000313" key="4">
    <source>
        <dbReference type="Proteomes" id="UP001162162"/>
    </source>
</evidence>
<keyword evidence="4" id="KW-1185">Reference proteome</keyword>
<feature type="region of interest" description="Disordered" evidence="1">
    <location>
        <begin position="349"/>
        <end position="371"/>
    </location>
</feature>
<sequence length="1063" mass="117816">MPDISQLQKSTHENIFSSPEFLGEKKPPEIVGVIPKAPKDAKGSPSKYGSFGKRRFQIGTSLIENFDVETASLYSRNSNDSKNGSISRNSVNSALECFNFVDEFSDLDENVFSGSKSQPKRTSDEIFNQLFGIHNLDEIKISKNQSISSLRSLTSLPGFLGSGTGMKKWKSILSTNVSTTIDSLASISSCPNGSITAESIKASDKSFGSTDSGIAQENHIEKQSEADLDISVNPPPPSVVETNGSPNNISQPLDASELATTLKLESNPIKPNTEAEAITEPEHQPTVSSLIPPTETKSKTETSARQSEPELVKKSIPEIVAAPSPNLELIVETKDPEISEIDWQYQLPSPPKAFRDSSPTNFTKSGDCESESATDFKDSVVTSPELFEKLKTIEDCQSEKGTLTSDVTSVVSEEDKPLAQYAFLGAFRETKVFNTKNITADTFSSSLTQFESTYDEIRKSSLPKETPEPKYLQPNVSVHTLPNFKISTYDQPKQKIKVFEDDTIRSNTDNYLKVNTVVETSVSTSMSKTFIGRSMENVSVRKNSLESQLTQLGEEKGYKMFRPKAPARNFGPQSLVFRSESFSNENSWSPSKPVSRSKSHLTLNAHKYREEHVEQIDGDSISRSNSLYDVSGLQSLEVMKLIQNKLNTPTSSTENLNQNERHQKVYLQQESRKPNVSANPSAVEPQKPSPPERIYKYQGPPSINMGTWSEHHKPPVSVREDTDYKLSNNVSSKLIVNTINNNITSSNSVEESNVSINGFNRKESNNVSIKVNGNDPIISTQNSGNVVIKIGSLNPQTYNPKPIDSQMFINHTTASGYRKPFTNINKNQPTQRPHSVAFDSDFDISRVPVVRSVELKKPFKDLSNNNTSVTQIYQGNNNPNRINRSEPVSELKNKFSNMYRSSETLYNNKNGIHKPEAEPKPVFRANSFKPTIAPVVRGFKTPSDNANINSRLSWNSPTSYSTLPAKPKEVGNYSASKQIPFSQANLRRTESIEVNNERNNSYNSPQAENKGSIIKPPPPPLMPKMNLKRPVPKPVQSNMDPRDQLLSAIRNFGGKKGLKAVKT</sequence>
<reference evidence="3" key="1">
    <citation type="journal article" date="2023" name="Insect Mol. Biol.">
        <title>Genome sequencing provides insights into the evolution of gene families encoding plant cell wall-degrading enzymes in longhorned beetles.</title>
        <authorList>
            <person name="Shin N.R."/>
            <person name="Okamura Y."/>
            <person name="Kirsch R."/>
            <person name="Pauchet Y."/>
        </authorList>
    </citation>
    <scope>NUCLEOTIDE SEQUENCE</scope>
    <source>
        <strain evidence="3">AMC_N1</strain>
    </source>
</reference>
<evidence type="ECO:0000259" key="2">
    <source>
        <dbReference type="PROSITE" id="PS51082"/>
    </source>
</evidence>
<name>A0AAV8Y0E0_9CUCU</name>
<feature type="compositionally biased region" description="Polar residues" evidence="1">
    <location>
        <begin position="1"/>
        <end position="17"/>
    </location>
</feature>
<feature type="region of interest" description="Disordered" evidence="1">
    <location>
        <begin position="996"/>
        <end position="1040"/>
    </location>
</feature>
<feature type="region of interest" description="Disordered" evidence="1">
    <location>
        <begin position="669"/>
        <end position="693"/>
    </location>
</feature>
<protein>
    <recommendedName>
        <fullName evidence="2">WH2 domain-containing protein</fullName>
    </recommendedName>
</protein>
<feature type="region of interest" description="Disordered" evidence="1">
    <location>
        <begin position="273"/>
        <end position="311"/>
    </location>
</feature>
<dbReference type="AlphaFoldDB" id="A0AAV8Y0E0"/>
<feature type="compositionally biased region" description="Polar residues" evidence="1">
    <location>
        <begin position="669"/>
        <end position="680"/>
    </location>
</feature>
<feature type="region of interest" description="Disordered" evidence="1">
    <location>
        <begin position="225"/>
        <end position="252"/>
    </location>
</feature>
<dbReference type="EMBL" id="JAPWTK010000283">
    <property type="protein sequence ID" value="KAJ8943618.1"/>
    <property type="molecule type" value="Genomic_DNA"/>
</dbReference>
<comment type="caution">
    <text evidence="3">The sequence shown here is derived from an EMBL/GenBank/DDBJ whole genome shotgun (WGS) entry which is preliminary data.</text>
</comment>
<evidence type="ECO:0000313" key="3">
    <source>
        <dbReference type="EMBL" id="KAJ8943618.1"/>
    </source>
</evidence>
<gene>
    <name evidence="3" type="ORF">NQ318_016596</name>
</gene>
<organism evidence="3 4">
    <name type="scientific">Aromia moschata</name>
    <dbReference type="NCBI Taxonomy" id="1265417"/>
    <lineage>
        <taxon>Eukaryota</taxon>
        <taxon>Metazoa</taxon>
        <taxon>Ecdysozoa</taxon>
        <taxon>Arthropoda</taxon>
        <taxon>Hexapoda</taxon>
        <taxon>Insecta</taxon>
        <taxon>Pterygota</taxon>
        <taxon>Neoptera</taxon>
        <taxon>Endopterygota</taxon>
        <taxon>Coleoptera</taxon>
        <taxon>Polyphaga</taxon>
        <taxon>Cucujiformia</taxon>
        <taxon>Chrysomeloidea</taxon>
        <taxon>Cerambycidae</taxon>
        <taxon>Cerambycinae</taxon>
        <taxon>Callichromatini</taxon>
        <taxon>Aromia</taxon>
    </lineage>
</organism>
<feature type="compositionally biased region" description="Polar residues" evidence="1">
    <location>
        <begin position="240"/>
        <end position="252"/>
    </location>
</feature>
<feature type="compositionally biased region" description="Basic and acidic residues" evidence="1">
    <location>
        <begin position="296"/>
        <end position="311"/>
    </location>
</feature>
<feature type="region of interest" description="Disordered" evidence="1">
    <location>
        <begin position="1"/>
        <end position="49"/>
    </location>
</feature>
<evidence type="ECO:0000256" key="1">
    <source>
        <dbReference type="SAM" id="MobiDB-lite"/>
    </source>
</evidence>
<feature type="compositionally biased region" description="Polar residues" evidence="1">
    <location>
        <begin position="996"/>
        <end position="1009"/>
    </location>
</feature>
<accession>A0AAV8Y0E0</accession>
<dbReference type="PROSITE" id="PS51082">
    <property type="entry name" value="WH2"/>
    <property type="match status" value="1"/>
</dbReference>
<proteinExistence type="predicted"/>
<feature type="domain" description="WH2" evidence="2">
    <location>
        <begin position="1041"/>
        <end position="1061"/>
    </location>
</feature>
<dbReference type="InterPro" id="IPR003124">
    <property type="entry name" value="WH2_dom"/>
</dbReference>
<dbReference type="Proteomes" id="UP001162162">
    <property type="component" value="Unassembled WGS sequence"/>
</dbReference>